<dbReference type="AlphaFoldDB" id="U1SHM9"/>
<dbReference type="EMBL" id="AWSI01000013">
    <property type="protein sequence ID" value="ERH31443.1"/>
    <property type="molecule type" value="Genomic_DNA"/>
</dbReference>
<proteinExistence type="predicted"/>
<name>U1SHM9_9BIFI</name>
<keyword evidence="2" id="KW-1185">Reference proteome</keyword>
<protein>
    <submittedName>
        <fullName evidence="1">Uncharacterized protein</fullName>
    </submittedName>
</protein>
<dbReference type="PATRIC" id="fig|1321816.3.peg.413"/>
<dbReference type="STRING" id="419015.HMPREF3214_01478"/>
<sequence length="100" mass="11820">MENLLIKLSAWRNCSDECMPDIVHKKWHNRCMNRLSEIYLLLLQFLCGKFTLREQREGYNPESASAHSMIVVSFMRKQIGKRYGLLEPYCEVKSRSKLHA</sequence>
<accession>U1SHM9</accession>
<comment type="caution">
    <text evidence="1">The sequence shown here is derived from an EMBL/GenBank/DDBJ whole genome shotgun (WGS) entry which is preliminary data.</text>
</comment>
<gene>
    <name evidence="1" type="ORF">HMPREF9244_00478</name>
</gene>
<evidence type="ECO:0000313" key="2">
    <source>
        <dbReference type="Proteomes" id="UP000016519"/>
    </source>
</evidence>
<organism evidence="1 2">
    <name type="scientific">Alloscardovia omnicolens F0580</name>
    <dbReference type="NCBI Taxonomy" id="1321816"/>
    <lineage>
        <taxon>Bacteria</taxon>
        <taxon>Bacillati</taxon>
        <taxon>Actinomycetota</taxon>
        <taxon>Actinomycetes</taxon>
        <taxon>Bifidobacteriales</taxon>
        <taxon>Bifidobacteriaceae</taxon>
        <taxon>Alloscardovia</taxon>
    </lineage>
</organism>
<reference evidence="1 2" key="1">
    <citation type="submission" date="2013-08" db="EMBL/GenBank/DDBJ databases">
        <authorList>
            <person name="Weinstock G."/>
            <person name="Sodergren E."/>
            <person name="Wylie T."/>
            <person name="Fulton L."/>
            <person name="Fulton R."/>
            <person name="Fronick C."/>
            <person name="O'Laughlin M."/>
            <person name="Godfrey J."/>
            <person name="Miner T."/>
            <person name="Herter B."/>
            <person name="Appelbaum E."/>
            <person name="Cordes M."/>
            <person name="Lek S."/>
            <person name="Wollam A."/>
            <person name="Pepin K.H."/>
            <person name="Palsikar V.B."/>
            <person name="Mitreva M."/>
            <person name="Wilson R.K."/>
        </authorList>
    </citation>
    <scope>NUCLEOTIDE SEQUENCE [LARGE SCALE GENOMIC DNA]</scope>
    <source>
        <strain evidence="1 2">F0580</strain>
    </source>
</reference>
<dbReference type="Proteomes" id="UP000016519">
    <property type="component" value="Unassembled WGS sequence"/>
</dbReference>
<dbReference type="HOGENOM" id="CLU_2299763_0_0_11"/>
<evidence type="ECO:0000313" key="1">
    <source>
        <dbReference type="EMBL" id="ERH31443.1"/>
    </source>
</evidence>